<dbReference type="OrthoDB" id="122072at2759"/>
<keyword evidence="2" id="KW-1185">Reference proteome</keyword>
<evidence type="ECO:0000313" key="1">
    <source>
        <dbReference type="EMBL" id="GMF58775.1"/>
    </source>
</evidence>
<gene>
    <name evidence="1" type="ORF">Pfra01_002532900</name>
</gene>
<sequence length="96" mass="11022">MITSQRTSLADHNVDMSSFLNRNRDFVDLLQCEEIPKGQHHFHTPSSFIFAFDSDLEYDMVEMASDILANFISSTSLIDELAEEEEQTSLLIHLEL</sequence>
<name>A0A9W6YBA4_9STRA</name>
<proteinExistence type="predicted"/>
<accession>A0A9W6YBA4</accession>
<dbReference type="EMBL" id="BSXT01004732">
    <property type="protein sequence ID" value="GMF58775.1"/>
    <property type="molecule type" value="Genomic_DNA"/>
</dbReference>
<organism evidence="1 2">
    <name type="scientific">Phytophthora fragariaefolia</name>
    <dbReference type="NCBI Taxonomy" id="1490495"/>
    <lineage>
        <taxon>Eukaryota</taxon>
        <taxon>Sar</taxon>
        <taxon>Stramenopiles</taxon>
        <taxon>Oomycota</taxon>
        <taxon>Peronosporomycetes</taxon>
        <taxon>Peronosporales</taxon>
        <taxon>Peronosporaceae</taxon>
        <taxon>Phytophthora</taxon>
    </lineage>
</organism>
<comment type="caution">
    <text evidence="1">The sequence shown here is derived from an EMBL/GenBank/DDBJ whole genome shotgun (WGS) entry which is preliminary data.</text>
</comment>
<dbReference type="AlphaFoldDB" id="A0A9W6YBA4"/>
<evidence type="ECO:0000313" key="2">
    <source>
        <dbReference type="Proteomes" id="UP001165121"/>
    </source>
</evidence>
<reference evidence="1" key="1">
    <citation type="submission" date="2023-04" db="EMBL/GenBank/DDBJ databases">
        <title>Phytophthora fragariaefolia NBRC 109709.</title>
        <authorList>
            <person name="Ichikawa N."/>
            <person name="Sato H."/>
            <person name="Tonouchi N."/>
        </authorList>
    </citation>
    <scope>NUCLEOTIDE SEQUENCE</scope>
    <source>
        <strain evidence="1">NBRC 109709</strain>
    </source>
</reference>
<protein>
    <submittedName>
        <fullName evidence="1">Unnamed protein product</fullName>
    </submittedName>
</protein>
<dbReference type="Proteomes" id="UP001165121">
    <property type="component" value="Unassembled WGS sequence"/>
</dbReference>